<comment type="similarity">
    <text evidence="2">Belongs to the plant rapid alkalinization factor (RALF) family.</text>
</comment>
<evidence type="ECO:0000313" key="7">
    <source>
        <dbReference type="EMBL" id="KAJ6981010.1"/>
    </source>
</evidence>
<accession>A0AAD6M8Q3</accession>
<evidence type="ECO:0000256" key="3">
    <source>
        <dbReference type="ARBA" id="ARBA00022525"/>
    </source>
</evidence>
<organism evidence="7 8">
    <name type="scientific">Populus alba x Populus x berolinensis</name>
    <dbReference type="NCBI Taxonomy" id="444605"/>
    <lineage>
        <taxon>Eukaryota</taxon>
        <taxon>Viridiplantae</taxon>
        <taxon>Streptophyta</taxon>
        <taxon>Embryophyta</taxon>
        <taxon>Tracheophyta</taxon>
        <taxon>Spermatophyta</taxon>
        <taxon>Magnoliopsida</taxon>
        <taxon>eudicotyledons</taxon>
        <taxon>Gunneridae</taxon>
        <taxon>Pentapetalae</taxon>
        <taxon>rosids</taxon>
        <taxon>fabids</taxon>
        <taxon>Malpighiales</taxon>
        <taxon>Salicaceae</taxon>
        <taxon>Saliceae</taxon>
        <taxon>Populus</taxon>
    </lineage>
</organism>
<keyword evidence="3" id="KW-0964">Secreted</keyword>
<sequence length="140" mass="15982">MLETLIVAIAAKASNTNRRRHFECRGSVAECLMDEEFQMGTERNMRILQTRRYISYGALRRNMVPCSRRGDVPPYGLFDCHLEKKHKQLAAAALSNYHGAVQKLRNKVKVSAGFFIYIDWMDKMVTPNLIVSAMKAEGNI</sequence>
<comment type="caution">
    <text evidence="7">The sequence shown here is derived from an EMBL/GenBank/DDBJ whole genome shotgun (WGS) entry which is preliminary data.</text>
</comment>
<dbReference type="Pfam" id="PF05498">
    <property type="entry name" value="RALF"/>
    <property type="match status" value="1"/>
</dbReference>
<dbReference type="PANTHER" id="PTHR33136">
    <property type="entry name" value="RAPID ALKALINIZATION FACTOR-LIKE"/>
    <property type="match status" value="1"/>
</dbReference>
<dbReference type="Proteomes" id="UP001164929">
    <property type="component" value="Chromosome 10"/>
</dbReference>
<keyword evidence="5" id="KW-0732">Signal</keyword>
<dbReference type="GO" id="GO:0005179">
    <property type="term" value="F:hormone activity"/>
    <property type="evidence" value="ECO:0007669"/>
    <property type="project" value="UniProtKB-KW"/>
</dbReference>
<evidence type="ECO:0000256" key="4">
    <source>
        <dbReference type="ARBA" id="ARBA00022702"/>
    </source>
</evidence>
<dbReference type="EMBL" id="JAQIZT010000010">
    <property type="protein sequence ID" value="KAJ6981010.1"/>
    <property type="molecule type" value="Genomic_DNA"/>
</dbReference>
<evidence type="ECO:0000313" key="8">
    <source>
        <dbReference type="Proteomes" id="UP001164929"/>
    </source>
</evidence>
<keyword evidence="4" id="KW-0372">Hormone</keyword>
<gene>
    <name evidence="7" type="ORF">NC653_024411</name>
</gene>
<proteinExistence type="inferred from homology"/>
<dbReference type="GO" id="GO:0019722">
    <property type="term" value="P:calcium-mediated signaling"/>
    <property type="evidence" value="ECO:0007669"/>
    <property type="project" value="TreeGrafter"/>
</dbReference>
<evidence type="ECO:0000256" key="5">
    <source>
        <dbReference type="ARBA" id="ARBA00022729"/>
    </source>
</evidence>
<dbReference type="GO" id="GO:0009506">
    <property type="term" value="C:plasmodesma"/>
    <property type="evidence" value="ECO:0007669"/>
    <property type="project" value="TreeGrafter"/>
</dbReference>
<dbReference type="GO" id="GO:0005576">
    <property type="term" value="C:extracellular region"/>
    <property type="evidence" value="ECO:0007669"/>
    <property type="project" value="UniProtKB-SubCell"/>
</dbReference>
<keyword evidence="8" id="KW-1185">Reference proteome</keyword>
<dbReference type="PANTHER" id="PTHR33136:SF95">
    <property type="entry name" value="PROTEIN RALF-LIKE 33-RELATED"/>
    <property type="match status" value="1"/>
</dbReference>
<keyword evidence="6" id="KW-1015">Disulfide bond</keyword>
<reference evidence="7" key="1">
    <citation type="journal article" date="2023" name="Mol. Ecol. Resour.">
        <title>Chromosome-level genome assembly of a triploid poplar Populus alba 'Berolinensis'.</title>
        <authorList>
            <person name="Chen S."/>
            <person name="Yu Y."/>
            <person name="Wang X."/>
            <person name="Wang S."/>
            <person name="Zhang T."/>
            <person name="Zhou Y."/>
            <person name="He R."/>
            <person name="Meng N."/>
            <person name="Wang Y."/>
            <person name="Liu W."/>
            <person name="Liu Z."/>
            <person name="Liu J."/>
            <person name="Guo Q."/>
            <person name="Huang H."/>
            <person name="Sederoff R.R."/>
            <person name="Wang G."/>
            <person name="Qu G."/>
            <person name="Chen S."/>
        </authorList>
    </citation>
    <scope>NUCLEOTIDE SEQUENCE</scope>
    <source>
        <strain evidence="7">SC-2020</strain>
    </source>
</reference>
<dbReference type="AlphaFoldDB" id="A0AAD6M8Q3"/>
<comment type="subcellular location">
    <subcellularLocation>
        <location evidence="1">Secreted</location>
    </subcellularLocation>
</comment>
<protein>
    <submittedName>
        <fullName evidence="7">Uncharacterized protein</fullName>
    </submittedName>
</protein>
<dbReference type="GO" id="GO:0040008">
    <property type="term" value="P:regulation of growth"/>
    <property type="evidence" value="ECO:0007669"/>
    <property type="project" value="UniProtKB-ARBA"/>
</dbReference>
<evidence type="ECO:0000256" key="1">
    <source>
        <dbReference type="ARBA" id="ARBA00004613"/>
    </source>
</evidence>
<name>A0AAD6M8Q3_9ROSI</name>
<evidence type="ECO:0000256" key="2">
    <source>
        <dbReference type="ARBA" id="ARBA00009178"/>
    </source>
</evidence>
<evidence type="ECO:0000256" key="6">
    <source>
        <dbReference type="ARBA" id="ARBA00023157"/>
    </source>
</evidence>
<dbReference type="InterPro" id="IPR008801">
    <property type="entry name" value="RALF"/>
</dbReference>